<reference evidence="1" key="1">
    <citation type="submission" date="2018-02" db="EMBL/GenBank/DDBJ databases">
        <title>Rhizophora mucronata_Transcriptome.</title>
        <authorList>
            <person name="Meera S.P."/>
            <person name="Sreeshan A."/>
            <person name="Augustine A."/>
        </authorList>
    </citation>
    <scope>NUCLEOTIDE SEQUENCE</scope>
    <source>
        <tissue evidence="1">Leaf</tissue>
    </source>
</reference>
<sequence length="48" mass="5486">MYFCKKCQSYEKESDEVGTIKYNILPHKNCALYRFVCSDGQSSKANAS</sequence>
<protein>
    <submittedName>
        <fullName evidence="1">Uncharacterized protein</fullName>
    </submittedName>
</protein>
<dbReference type="AlphaFoldDB" id="A0A2P2MYK2"/>
<accession>A0A2P2MYK2</accession>
<evidence type="ECO:0000313" key="1">
    <source>
        <dbReference type="EMBL" id="MBX35301.1"/>
    </source>
</evidence>
<proteinExistence type="predicted"/>
<organism evidence="1">
    <name type="scientific">Rhizophora mucronata</name>
    <name type="common">Asiatic mangrove</name>
    <dbReference type="NCBI Taxonomy" id="61149"/>
    <lineage>
        <taxon>Eukaryota</taxon>
        <taxon>Viridiplantae</taxon>
        <taxon>Streptophyta</taxon>
        <taxon>Embryophyta</taxon>
        <taxon>Tracheophyta</taxon>
        <taxon>Spermatophyta</taxon>
        <taxon>Magnoliopsida</taxon>
        <taxon>eudicotyledons</taxon>
        <taxon>Gunneridae</taxon>
        <taxon>Pentapetalae</taxon>
        <taxon>rosids</taxon>
        <taxon>fabids</taxon>
        <taxon>Malpighiales</taxon>
        <taxon>Rhizophoraceae</taxon>
        <taxon>Rhizophora</taxon>
    </lineage>
</organism>
<dbReference type="EMBL" id="GGEC01054817">
    <property type="protein sequence ID" value="MBX35301.1"/>
    <property type="molecule type" value="Transcribed_RNA"/>
</dbReference>
<name>A0A2P2MYK2_RHIMU</name>